<evidence type="ECO:0000313" key="2">
    <source>
        <dbReference type="EMBL" id="AIG62394.1"/>
    </source>
</evidence>
<dbReference type="AlphaFoldDB" id="A0A0A8J8J3"/>
<keyword evidence="1" id="KW-0472">Membrane</keyword>
<dbReference type="NCBIfam" id="TIGR04370">
    <property type="entry name" value="glyco_rpt_poly"/>
    <property type="match status" value="1"/>
</dbReference>
<evidence type="ECO:0000313" key="3">
    <source>
        <dbReference type="EMBL" id="BAQ01675.1"/>
    </source>
</evidence>
<feature type="transmembrane region" description="Helical" evidence="1">
    <location>
        <begin position="360"/>
        <end position="379"/>
    </location>
</feature>
<dbReference type="EMBL" id="KJ710509">
    <property type="protein sequence ID" value="AIG62394.1"/>
    <property type="molecule type" value="Genomic_DNA"/>
</dbReference>
<accession>A0A0A8J8J3</accession>
<feature type="transmembrane region" description="Helical" evidence="1">
    <location>
        <begin position="55"/>
        <end position="73"/>
    </location>
</feature>
<evidence type="ECO:0000256" key="1">
    <source>
        <dbReference type="SAM" id="Phobius"/>
    </source>
</evidence>
<dbReference type="EMBL" id="AB812057">
    <property type="protein sequence ID" value="BAQ01675.1"/>
    <property type="molecule type" value="Genomic_DNA"/>
</dbReference>
<reference evidence="3" key="1">
    <citation type="journal article" date="2014" name="DNA Res.">
        <title>A complete view of the genetic diversity of the Escherichia coli O-antigen biosynthesis gene cluster.</title>
        <authorList>
            <person name="Iguchi A."/>
            <person name="Iyoda S."/>
            <person name="Kikuchi T."/>
            <person name="Ogura Y."/>
            <person name="Katsura K."/>
            <person name="Ohnishi M."/>
            <person name="Hayashi T."/>
            <person name="Thomson N.R."/>
        </authorList>
    </citation>
    <scope>NUCLEOTIDE SEQUENCE</scope>
    <source>
        <strain evidence="3">N282</strain>
    </source>
</reference>
<organism evidence="3">
    <name type="scientific">Escherichia coli</name>
    <dbReference type="NCBI Taxonomy" id="562"/>
    <lineage>
        <taxon>Bacteria</taxon>
        <taxon>Pseudomonadati</taxon>
        <taxon>Pseudomonadota</taxon>
        <taxon>Gammaproteobacteria</taxon>
        <taxon>Enterobacterales</taxon>
        <taxon>Enterobacteriaceae</taxon>
        <taxon>Escherichia</taxon>
    </lineage>
</organism>
<feature type="transmembrane region" description="Helical" evidence="1">
    <location>
        <begin position="137"/>
        <end position="157"/>
    </location>
</feature>
<keyword evidence="1" id="KW-0812">Transmembrane</keyword>
<feature type="transmembrane region" description="Helical" evidence="1">
    <location>
        <begin position="215"/>
        <end position="234"/>
    </location>
</feature>
<sequence>MAYLFISLLFVLLFAEIKITQRKFSPTIVLITLWIGVLIVTQIYSSALWQLSVETMWWVFGGVFAFFIGGFWGKLFFKIYGFKNISLQSNGNTLLFAIPFYILMFFFYYFMVRAGANEDQNWYVGIRKIINYGEPDLFFIMFGYIYYLIYPMLYLEAARYYSSKSFNKKDKYNYHMQLIMCILYAVMSTAKLKLLLVIVPVFFIRSYFKPTSTKLIIVVGTMFLGVFFLSLILLNKIAGDIGVFKIIITSIGNYTFFNLYAFDSLHFKEFLKIKCIDNSNSCSLLPFFEYGDFRTNIYTIMYSFIEYGFFSYSLFLFMVGFIHNAADQIAKKTSNIYAIILSSVLYVPLVFQIMDNQYTASKYLIYILMFSYVVYFTNVRRLRVM</sequence>
<feature type="transmembrane region" description="Helical" evidence="1">
    <location>
        <begin position="94"/>
        <end position="112"/>
    </location>
</feature>
<feature type="transmembrane region" description="Helical" evidence="1">
    <location>
        <begin position="334"/>
        <end position="354"/>
    </location>
</feature>
<feature type="transmembrane region" description="Helical" evidence="1">
    <location>
        <begin position="178"/>
        <end position="203"/>
    </location>
</feature>
<gene>
    <name evidence="3" type="primary">wzy</name>
</gene>
<dbReference type="RefSeq" id="WP_074503490.1">
    <property type="nucleotide sequence ID" value="NZ_CAJGEL010000018.1"/>
</dbReference>
<proteinExistence type="predicted"/>
<feature type="transmembrane region" description="Helical" evidence="1">
    <location>
        <begin position="241"/>
        <end position="262"/>
    </location>
</feature>
<feature type="transmembrane region" description="Helical" evidence="1">
    <location>
        <begin position="28"/>
        <end position="49"/>
    </location>
</feature>
<protein>
    <submittedName>
        <fullName evidence="3">O-antigen polymerase</fullName>
    </submittedName>
</protein>
<name>A0A0A8J8J3_ECOLX</name>
<keyword evidence="1" id="KW-1133">Transmembrane helix</keyword>
<feature type="transmembrane region" description="Helical" evidence="1">
    <location>
        <begin position="300"/>
        <end position="322"/>
    </location>
</feature>
<reference evidence="2" key="2">
    <citation type="journal article" date="2016" name="PLoS ONE">
        <title>Comparison of O-Antigen Gene Clusters of All O-Serogroups of Escherichia coli and Proposal for Adopting a New Nomenclature for O-Typing.</title>
        <authorList>
            <person name="DebRoy C."/>
            <person name="Fratamico P.M."/>
            <person name="Yan X."/>
            <person name="Baranzoni G."/>
            <person name="Liu Y."/>
            <person name="Needleman D.S."/>
            <person name="Tebbs R."/>
            <person name="O'Connell C.D."/>
            <person name="Allred A."/>
            <person name="Swimley M."/>
            <person name="Mwangi M."/>
            <person name="Kapur V."/>
            <person name="Raygoza Garay J.A."/>
            <person name="Roberts E.L."/>
            <person name="Katani R."/>
        </authorList>
    </citation>
    <scope>NUCLEOTIDE SEQUENCE</scope>
    <source>
        <strain evidence="2">N 282</strain>
    </source>
</reference>